<comment type="caution">
    <text evidence="1">The sequence shown here is derived from an EMBL/GenBank/DDBJ whole genome shotgun (WGS) entry which is preliminary data.</text>
</comment>
<protein>
    <submittedName>
        <fullName evidence="1">Uncharacterized protein</fullName>
    </submittedName>
</protein>
<evidence type="ECO:0000313" key="2">
    <source>
        <dbReference type="Proteomes" id="UP001501444"/>
    </source>
</evidence>
<sequence length="105" mass="10942">MIANAKGTVSFTNPYEFGELKDDNPANDLAEVVINGGGNRDGALPLTGANAVAMAGTAAVWRCSCWPGAAGWYSSRPRTAGRSNTADTVTAGRFQRGIAPLPWQS</sequence>
<evidence type="ECO:0000313" key="1">
    <source>
        <dbReference type="EMBL" id="GAA2369079.1"/>
    </source>
</evidence>
<organism evidence="1 2">
    <name type="scientific">Dactylosporangium salmoneum</name>
    <dbReference type="NCBI Taxonomy" id="53361"/>
    <lineage>
        <taxon>Bacteria</taxon>
        <taxon>Bacillati</taxon>
        <taxon>Actinomycetota</taxon>
        <taxon>Actinomycetes</taxon>
        <taxon>Micromonosporales</taxon>
        <taxon>Micromonosporaceae</taxon>
        <taxon>Dactylosporangium</taxon>
    </lineage>
</organism>
<name>A0ABP5U492_9ACTN</name>
<reference evidence="2" key="1">
    <citation type="journal article" date="2019" name="Int. J. Syst. Evol. Microbiol.">
        <title>The Global Catalogue of Microorganisms (GCM) 10K type strain sequencing project: providing services to taxonomists for standard genome sequencing and annotation.</title>
        <authorList>
            <consortium name="The Broad Institute Genomics Platform"/>
            <consortium name="The Broad Institute Genome Sequencing Center for Infectious Disease"/>
            <person name="Wu L."/>
            <person name="Ma J."/>
        </authorList>
    </citation>
    <scope>NUCLEOTIDE SEQUENCE [LARGE SCALE GENOMIC DNA]</scope>
    <source>
        <strain evidence="2">JCM 3272</strain>
    </source>
</reference>
<dbReference type="RefSeq" id="WP_344616794.1">
    <property type="nucleotide sequence ID" value="NZ_BAAARV010000067.1"/>
</dbReference>
<keyword evidence="2" id="KW-1185">Reference proteome</keyword>
<gene>
    <name evidence="1" type="ORF">GCM10010170_069350</name>
</gene>
<dbReference type="Proteomes" id="UP001501444">
    <property type="component" value="Unassembled WGS sequence"/>
</dbReference>
<proteinExistence type="predicted"/>
<accession>A0ABP5U492</accession>
<dbReference type="EMBL" id="BAAARV010000067">
    <property type="protein sequence ID" value="GAA2369079.1"/>
    <property type="molecule type" value="Genomic_DNA"/>
</dbReference>